<dbReference type="EMBL" id="RFLV01000002">
    <property type="protein sequence ID" value="TIH08633.1"/>
    <property type="molecule type" value="Genomic_DNA"/>
</dbReference>
<reference evidence="8 9" key="1">
    <citation type="submission" date="2018-10" db="EMBL/GenBank/DDBJ databases">
        <title>Pseudomonas leptonychotis sp. nov., isolated from Weddell seals in Antarctica.</title>
        <authorList>
            <person name="Novakova D."/>
            <person name="Svec P."/>
            <person name="Kralova S."/>
            <person name="Kristofova L."/>
            <person name="Zeman M."/>
            <person name="Pantucek R."/>
            <person name="Maslanova I."/>
            <person name="Sedlacek I."/>
        </authorList>
    </citation>
    <scope>NUCLEOTIDE SEQUENCE [LARGE SCALE GENOMIC DNA]</scope>
    <source>
        <strain evidence="8 9">CCM 8849</strain>
    </source>
</reference>
<comment type="caution">
    <text evidence="8">The sequence shown here is derived from an EMBL/GenBank/DDBJ whole genome shotgun (WGS) entry which is preliminary data.</text>
</comment>
<feature type="domain" description="CheR-type methyltransferase" evidence="7">
    <location>
        <begin position="25"/>
        <end position="292"/>
    </location>
</feature>
<dbReference type="InterPro" id="IPR026024">
    <property type="entry name" value="Chemotaxis_MeTrfase_CheR"/>
</dbReference>
<evidence type="ECO:0000256" key="6">
    <source>
        <dbReference type="PIRSR" id="PIRSR000410-1"/>
    </source>
</evidence>
<dbReference type="AlphaFoldDB" id="A0A4T1ZW06"/>
<evidence type="ECO:0000256" key="2">
    <source>
        <dbReference type="ARBA" id="ARBA00022603"/>
    </source>
</evidence>
<dbReference type="InterPro" id="IPR029063">
    <property type="entry name" value="SAM-dependent_MTases_sf"/>
</dbReference>
<dbReference type="InterPro" id="IPR036804">
    <property type="entry name" value="CheR_N_sf"/>
</dbReference>
<dbReference type="PIRSF" id="PIRSF000410">
    <property type="entry name" value="CheR"/>
    <property type="match status" value="1"/>
</dbReference>
<feature type="binding site" evidence="6">
    <location>
        <position position="108"/>
    </location>
    <ligand>
        <name>S-adenosyl-L-methionine</name>
        <dbReference type="ChEBI" id="CHEBI:59789"/>
    </ligand>
</feature>
<name>A0A4T1ZW06_9PSED</name>
<dbReference type="PANTHER" id="PTHR24422">
    <property type="entry name" value="CHEMOTAXIS PROTEIN METHYLTRANSFERASE"/>
    <property type="match status" value="1"/>
</dbReference>
<dbReference type="Pfam" id="PF03705">
    <property type="entry name" value="CheR_N"/>
    <property type="match status" value="1"/>
</dbReference>
<gene>
    <name evidence="8" type="ORF">D8779_14190</name>
</gene>
<dbReference type="GO" id="GO:0032259">
    <property type="term" value="P:methylation"/>
    <property type="evidence" value="ECO:0007669"/>
    <property type="project" value="UniProtKB-KW"/>
</dbReference>
<dbReference type="SUPFAM" id="SSF53335">
    <property type="entry name" value="S-adenosyl-L-methionine-dependent methyltransferases"/>
    <property type="match status" value="1"/>
</dbReference>
<evidence type="ECO:0000313" key="9">
    <source>
        <dbReference type="Proteomes" id="UP000307541"/>
    </source>
</evidence>
<evidence type="ECO:0000256" key="3">
    <source>
        <dbReference type="ARBA" id="ARBA00022679"/>
    </source>
</evidence>
<dbReference type="InterPro" id="IPR050903">
    <property type="entry name" value="Bact_Chemotaxis_MeTrfase"/>
</dbReference>
<feature type="binding site" evidence="6">
    <location>
        <position position="162"/>
    </location>
    <ligand>
        <name>S-adenosyl-L-methionine</name>
        <dbReference type="ChEBI" id="CHEBI:59789"/>
    </ligand>
</feature>
<dbReference type="PRINTS" id="PR00996">
    <property type="entry name" value="CHERMTFRASE"/>
</dbReference>
<keyword evidence="4 5" id="KW-0949">S-adenosyl-L-methionine</keyword>
<evidence type="ECO:0000256" key="1">
    <source>
        <dbReference type="ARBA" id="ARBA00001541"/>
    </source>
</evidence>
<dbReference type="Proteomes" id="UP000307541">
    <property type="component" value="Unassembled WGS sequence"/>
</dbReference>
<proteinExistence type="predicted"/>
<dbReference type="SUPFAM" id="SSF47757">
    <property type="entry name" value="Chemotaxis receptor methyltransferase CheR, N-terminal domain"/>
    <property type="match status" value="1"/>
</dbReference>
<comment type="function">
    <text evidence="5">Methylation of the membrane-bound methyl-accepting chemotaxis proteins (MCP) to form gamma-glutamyl methyl ester residues in MCP.</text>
</comment>
<keyword evidence="3 5" id="KW-0808">Transferase</keyword>
<dbReference type="Pfam" id="PF01739">
    <property type="entry name" value="CheR"/>
    <property type="match status" value="1"/>
</dbReference>
<evidence type="ECO:0000256" key="4">
    <source>
        <dbReference type="ARBA" id="ARBA00022691"/>
    </source>
</evidence>
<dbReference type="Gene3D" id="1.10.155.10">
    <property type="entry name" value="Chemotaxis receptor methyltransferase CheR, N-terminal domain"/>
    <property type="match status" value="1"/>
</dbReference>
<dbReference type="Gene3D" id="3.40.50.150">
    <property type="entry name" value="Vaccinia Virus protein VP39"/>
    <property type="match status" value="1"/>
</dbReference>
<feature type="binding site" evidence="6">
    <location>
        <begin position="220"/>
        <end position="221"/>
    </location>
    <ligand>
        <name>S-adenosyl-L-methionine</name>
        <dbReference type="ChEBI" id="CHEBI:59789"/>
    </ligand>
</feature>
<dbReference type="CDD" id="cd02440">
    <property type="entry name" value="AdoMet_MTases"/>
    <property type="match status" value="1"/>
</dbReference>
<dbReference type="PROSITE" id="PS50123">
    <property type="entry name" value="CHER"/>
    <property type="match status" value="1"/>
</dbReference>
<feature type="binding site" evidence="6">
    <location>
        <position position="102"/>
    </location>
    <ligand>
        <name>S-adenosyl-L-methionine</name>
        <dbReference type="ChEBI" id="CHEBI:59789"/>
    </ligand>
</feature>
<organism evidence="8 9">
    <name type="scientific">Pseudomonas leptonychotis</name>
    <dbReference type="NCBI Taxonomy" id="2448482"/>
    <lineage>
        <taxon>Bacteria</taxon>
        <taxon>Pseudomonadati</taxon>
        <taxon>Pseudomonadota</taxon>
        <taxon>Gammaproteobacteria</taxon>
        <taxon>Pseudomonadales</taxon>
        <taxon>Pseudomonadaceae</taxon>
        <taxon>Pseudomonas</taxon>
    </lineage>
</organism>
<dbReference type="OrthoDB" id="9816309at2"/>
<dbReference type="GO" id="GO:0008983">
    <property type="term" value="F:protein-glutamate O-methyltransferase activity"/>
    <property type="evidence" value="ECO:0007669"/>
    <property type="project" value="UniProtKB-EC"/>
</dbReference>
<sequence>MYDGCSHWKTSSNSTVLWRGQTEVTVASLPILGDREFQQLQQLMVEASGIHMTEHKRPLMAGRLLRRLRVLGLSSYSEYMALLNNKQHVEERRLVIDLLTTNETFFFREPQHFAFLLRWLATRQGQVRLWSAACSSGEEAYSLAMVMAEHARTKDWSILASDLSQRMLEKAREAIYPMDEAKTFTPGWLKRYCRRGVGDYEGQFRVEPELRNRVTTREVNLMRPLPADIGQYDVIFLRNVLIYFSPEDKRSIVARILEQLRPEGMLFIGHAESLHGLDLPIRTLAPSVYQTR</sequence>
<dbReference type="InterPro" id="IPR000780">
    <property type="entry name" value="CheR_MeTrfase"/>
</dbReference>
<dbReference type="SMART" id="SM00138">
    <property type="entry name" value="MeTrc"/>
    <property type="match status" value="1"/>
</dbReference>
<accession>A0A4T1ZW06</accession>
<comment type="catalytic activity">
    <reaction evidence="1 5">
        <text>L-glutamyl-[protein] + S-adenosyl-L-methionine = [protein]-L-glutamate 5-O-methyl ester + S-adenosyl-L-homocysteine</text>
        <dbReference type="Rhea" id="RHEA:24452"/>
        <dbReference type="Rhea" id="RHEA-COMP:10208"/>
        <dbReference type="Rhea" id="RHEA-COMP:10311"/>
        <dbReference type="ChEBI" id="CHEBI:29973"/>
        <dbReference type="ChEBI" id="CHEBI:57856"/>
        <dbReference type="ChEBI" id="CHEBI:59789"/>
        <dbReference type="ChEBI" id="CHEBI:82795"/>
        <dbReference type="EC" id="2.1.1.80"/>
    </reaction>
</comment>
<feature type="binding site" evidence="6">
    <location>
        <begin position="238"/>
        <end position="239"/>
    </location>
    <ligand>
        <name>S-adenosyl-L-methionine</name>
        <dbReference type="ChEBI" id="CHEBI:59789"/>
    </ligand>
</feature>
<dbReference type="InterPro" id="IPR022642">
    <property type="entry name" value="CheR_C"/>
</dbReference>
<evidence type="ECO:0000256" key="5">
    <source>
        <dbReference type="PIRNR" id="PIRNR000410"/>
    </source>
</evidence>
<keyword evidence="9" id="KW-1185">Reference proteome</keyword>
<evidence type="ECO:0000259" key="7">
    <source>
        <dbReference type="PROSITE" id="PS50123"/>
    </source>
</evidence>
<feature type="binding site" evidence="6">
    <location>
        <position position="104"/>
    </location>
    <ligand>
        <name>S-adenosyl-L-methionine</name>
        <dbReference type="ChEBI" id="CHEBI:59789"/>
    </ligand>
</feature>
<dbReference type="InterPro" id="IPR022641">
    <property type="entry name" value="CheR_N"/>
</dbReference>
<dbReference type="EC" id="2.1.1.80" evidence="5"/>
<dbReference type="PANTHER" id="PTHR24422:SF26">
    <property type="entry name" value="CHEMOTAXIS PROTEIN METHYLTRANSFERASE"/>
    <property type="match status" value="1"/>
</dbReference>
<evidence type="ECO:0000313" key="8">
    <source>
        <dbReference type="EMBL" id="TIH08633.1"/>
    </source>
</evidence>
<keyword evidence="2 5" id="KW-0489">Methyltransferase</keyword>
<feature type="binding site" evidence="6">
    <location>
        <position position="139"/>
    </location>
    <ligand>
        <name>S-adenosyl-L-methionine</name>
        <dbReference type="ChEBI" id="CHEBI:59789"/>
    </ligand>
</feature>
<protein>
    <recommendedName>
        <fullName evidence="5">Chemotaxis protein methyltransferase</fullName>
        <ecNumber evidence="5">2.1.1.80</ecNumber>
    </recommendedName>
</protein>